<dbReference type="AlphaFoldDB" id="A0A9X1X1U6"/>
<dbReference type="Proteomes" id="UP001139450">
    <property type="component" value="Unassembled WGS sequence"/>
</dbReference>
<proteinExistence type="predicted"/>
<dbReference type="RefSeq" id="WP_245128633.1">
    <property type="nucleotide sequence ID" value="NZ_JALJEJ010000001.1"/>
</dbReference>
<evidence type="ECO:0000313" key="2">
    <source>
        <dbReference type="EMBL" id="MCJ8208805.1"/>
    </source>
</evidence>
<reference evidence="2" key="1">
    <citation type="submission" date="2022-04" db="EMBL/GenBank/DDBJ databases">
        <title>Mucilaginibacter sp. RS28 isolated from freshwater.</title>
        <authorList>
            <person name="Ko S.-R."/>
        </authorList>
    </citation>
    <scope>NUCLEOTIDE SEQUENCE</scope>
    <source>
        <strain evidence="2">RS28</strain>
    </source>
</reference>
<protein>
    <recommendedName>
        <fullName evidence="4">DUF1682 domain-containing protein</fullName>
    </recommendedName>
</protein>
<evidence type="ECO:0000313" key="3">
    <source>
        <dbReference type="Proteomes" id="UP001139450"/>
    </source>
</evidence>
<sequence length="143" mass="16940">MMNDQFFEKKHRMGKWKFILIPVGIAAFLTVFSFAVMLLWNNLMPDIFHLTTITFWQAMGLLVLCKILFGFGKPGGGGWRGGQAPWMKHKMAEKLKHMSPEQKEQFKKQMRDRMCDFRGRRWDNFDWEQPHTEEKGAPEKQTE</sequence>
<keyword evidence="1" id="KW-0472">Membrane</keyword>
<keyword evidence="1" id="KW-0812">Transmembrane</keyword>
<feature type="transmembrane region" description="Helical" evidence="1">
    <location>
        <begin position="20"/>
        <end position="41"/>
    </location>
</feature>
<dbReference type="EMBL" id="JALJEJ010000001">
    <property type="protein sequence ID" value="MCJ8208805.1"/>
    <property type="molecule type" value="Genomic_DNA"/>
</dbReference>
<keyword evidence="3" id="KW-1185">Reference proteome</keyword>
<evidence type="ECO:0000256" key="1">
    <source>
        <dbReference type="SAM" id="Phobius"/>
    </source>
</evidence>
<comment type="caution">
    <text evidence="2">The sequence shown here is derived from an EMBL/GenBank/DDBJ whole genome shotgun (WGS) entry which is preliminary data.</text>
</comment>
<keyword evidence="1" id="KW-1133">Transmembrane helix</keyword>
<evidence type="ECO:0008006" key="4">
    <source>
        <dbReference type="Google" id="ProtNLM"/>
    </source>
</evidence>
<name>A0A9X1X1U6_9SPHI</name>
<organism evidence="2 3">
    <name type="scientific">Mucilaginibacter straminoryzae</name>
    <dbReference type="NCBI Taxonomy" id="2932774"/>
    <lineage>
        <taxon>Bacteria</taxon>
        <taxon>Pseudomonadati</taxon>
        <taxon>Bacteroidota</taxon>
        <taxon>Sphingobacteriia</taxon>
        <taxon>Sphingobacteriales</taxon>
        <taxon>Sphingobacteriaceae</taxon>
        <taxon>Mucilaginibacter</taxon>
    </lineage>
</organism>
<feature type="transmembrane region" description="Helical" evidence="1">
    <location>
        <begin position="47"/>
        <end position="69"/>
    </location>
</feature>
<gene>
    <name evidence="2" type="ORF">MUY27_03735</name>
</gene>
<accession>A0A9X1X1U6</accession>